<gene>
    <name evidence="1" type="ORF">SBAD_LOCUS12434</name>
</gene>
<evidence type="ECO:0000313" key="3">
    <source>
        <dbReference type="WBParaSite" id="SBAD_0001284201-mRNA-1"/>
    </source>
</evidence>
<dbReference type="AlphaFoldDB" id="A0A183J986"/>
<accession>A0A183J986</accession>
<evidence type="ECO:0000313" key="2">
    <source>
        <dbReference type="Proteomes" id="UP000270296"/>
    </source>
</evidence>
<organism evidence="3">
    <name type="scientific">Soboliphyme baturini</name>
    <dbReference type="NCBI Taxonomy" id="241478"/>
    <lineage>
        <taxon>Eukaryota</taxon>
        <taxon>Metazoa</taxon>
        <taxon>Ecdysozoa</taxon>
        <taxon>Nematoda</taxon>
        <taxon>Enoplea</taxon>
        <taxon>Dorylaimia</taxon>
        <taxon>Dioctophymatida</taxon>
        <taxon>Dioctophymatoidea</taxon>
        <taxon>Soboliphymatidae</taxon>
        <taxon>Soboliphyme</taxon>
    </lineage>
</organism>
<name>A0A183J986_9BILA</name>
<sequence length="92" mass="10283">MIHYCVEKADYTLIEIIASCLPAEILYQLVNLAMFNGDTPLMLLKRLSCCGSSAPSLEVKRKLFQTLVQCGSDVPADSLEDFQLIEDHNTVF</sequence>
<protein>
    <submittedName>
        <fullName evidence="3">ANK_REP_REGION domain-containing protein</fullName>
    </submittedName>
</protein>
<proteinExistence type="predicted"/>
<reference evidence="1 2" key="2">
    <citation type="submission" date="2018-11" db="EMBL/GenBank/DDBJ databases">
        <authorList>
            <consortium name="Pathogen Informatics"/>
        </authorList>
    </citation>
    <scope>NUCLEOTIDE SEQUENCE [LARGE SCALE GENOMIC DNA]</scope>
</reference>
<evidence type="ECO:0000313" key="1">
    <source>
        <dbReference type="EMBL" id="VDP48287.1"/>
    </source>
</evidence>
<dbReference type="Proteomes" id="UP000270296">
    <property type="component" value="Unassembled WGS sequence"/>
</dbReference>
<reference evidence="3" key="1">
    <citation type="submission" date="2016-06" db="UniProtKB">
        <authorList>
            <consortium name="WormBaseParasite"/>
        </authorList>
    </citation>
    <scope>IDENTIFICATION</scope>
</reference>
<keyword evidence="2" id="KW-1185">Reference proteome</keyword>
<dbReference type="EMBL" id="UZAM01017780">
    <property type="protein sequence ID" value="VDP48287.1"/>
    <property type="molecule type" value="Genomic_DNA"/>
</dbReference>
<dbReference type="WBParaSite" id="SBAD_0001284201-mRNA-1">
    <property type="protein sequence ID" value="SBAD_0001284201-mRNA-1"/>
    <property type="gene ID" value="SBAD_0001284201"/>
</dbReference>